<reference evidence="4" key="1">
    <citation type="submission" date="2019-11" db="UniProtKB">
        <authorList>
            <consortium name="WormBaseParasite"/>
        </authorList>
    </citation>
    <scope>IDENTIFICATION</scope>
</reference>
<feature type="compositionally biased region" description="Polar residues" evidence="1">
    <location>
        <begin position="245"/>
        <end position="261"/>
    </location>
</feature>
<protein>
    <submittedName>
        <fullName evidence="4">SCP domain-containing protein</fullName>
    </submittedName>
</protein>
<keyword evidence="2" id="KW-0732">Signal</keyword>
<dbReference type="InterPro" id="IPR014044">
    <property type="entry name" value="CAP_dom"/>
</dbReference>
<feature type="signal peptide" evidence="2">
    <location>
        <begin position="1"/>
        <end position="16"/>
    </location>
</feature>
<proteinExistence type="predicted"/>
<feature type="region of interest" description="Disordered" evidence="1">
    <location>
        <begin position="245"/>
        <end position="270"/>
    </location>
</feature>
<dbReference type="Pfam" id="PF00188">
    <property type="entry name" value="CAP"/>
    <property type="match status" value="1"/>
</dbReference>
<feature type="compositionally biased region" description="Low complexity" evidence="1">
    <location>
        <begin position="301"/>
        <end position="312"/>
    </location>
</feature>
<evidence type="ECO:0000259" key="3">
    <source>
        <dbReference type="SMART" id="SM00198"/>
    </source>
</evidence>
<dbReference type="SMART" id="SM00198">
    <property type="entry name" value="SCP"/>
    <property type="match status" value="1"/>
</dbReference>
<dbReference type="AlphaFoldDB" id="A0A5K3FNJ6"/>
<evidence type="ECO:0000256" key="1">
    <source>
        <dbReference type="SAM" id="MobiDB-lite"/>
    </source>
</evidence>
<dbReference type="SUPFAM" id="SSF55797">
    <property type="entry name" value="PR-1-like"/>
    <property type="match status" value="1"/>
</dbReference>
<feature type="domain" description="SCP" evidence="3">
    <location>
        <begin position="22"/>
        <end position="166"/>
    </location>
</feature>
<evidence type="ECO:0000313" key="4">
    <source>
        <dbReference type="WBParaSite" id="MCU_009753-RA"/>
    </source>
</evidence>
<dbReference type="WBParaSite" id="MCU_009753-RA">
    <property type="protein sequence ID" value="MCU_009753-RA"/>
    <property type="gene ID" value="MCU_009753"/>
</dbReference>
<evidence type="ECO:0000256" key="2">
    <source>
        <dbReference type="SAM" id="SignalP"/>
    </source>
</evidence>
<sequence length="333" mass="37229">MIKFICLVTLVRWSEAGQLSAEERAKVLEVHRKIREEVEPPASNMMLMDYSVELEKLAEKWLLNCTYPLPSASVHPEYEDVEVALQSGYNIENASFEPASRFNSDKEAFKYETNTCTSLCGNYRRIIWATSRQVGCYRHKCEHSDIWTTPRYVMACLYKPGQRNPNVRPYISGSSCSGCPQGLGCYRKQCTDMTTLGAVWYANKPPEDAVATDSFEMTEPPIQTQTRTSTTRMPLVQTQKVISSTKKPLIQSQPATSTTKKASMEKPQVPIRAEVPLELVKKQSGDASMLQSEAAPFKADQSTSQTQTSTSVSRRLSAVSAALFAFIAMIFLA</sequence>
<name>A0A5K3FNJ6_MESCO</name>
<dbReference type="InterPro" id="IPR035940">
    <property type="entry name" value="CAP_sf"/>
</dbReference>
<dbReference type="InterPro" id="IPR001283">
    <property type="entry name" value="CRISP-related"/>
</dbReference>
<dbReference type="PANTHER" id="PTHR10334">
    <property type="entry name" value="CYSTEINE-RICH SECRETORY PROTEIN-RELATED"/>
    <property type="match status" value="1"/>
</dbReference>
<accession>A0A5K3FNJ6</accession>
<feature type="chain" id="PRO_5024398474" evidence="2">
    <location>
        <begin position="17"/>
        <end position="333"/>
    </location>
</feature>
<organism evidence="4">
    <name type="scientific">Mesocestoides corti</name>
    <name type="common">Flatworm</name>
    <dbReference type="NCBI Taxonomy" id="53468"/>
    <lineage>
        <taxon>Eukaryota</taxon>
        <taxon>Metazoa</taxon>
        <taxon>Spiralia</taxon>
        <taxon>Lophotrochozoa</taxon>
        <taxon>Platyhelminthes</taxon>
        <taxon>Cestoda</taxon>
        <taxon>Eucestoda</taxon>
        <taxon>Cyclophyllidea</taxon>
        <taxon>Mesocestoididae</taxon>
        <taxon>Mesocestoides</taxon>
    </lineage>
</organism>
<feature type="region of interest" description="Disordered" evidence="1">
    <location>
        <begin position="290"/>
        <end position="312"/>
    </location>
</feature>
<dbReference type="Gene3D" id="3.40.33.10">
    <property type="entry name" value="CAP"/>
    <property type="match status" value="1"/>
</dbReference>